<dbReference type="GO" id="GO:0009428">
    <property type="term" value="C:bacterial-type flagellum basal body, distal rod, P ring"/>
    <property type="evidence" value="ECO:0007669"/>
    <property type="project" value="InterPro"/>
</dbReference>
<dbReference type="EMBL" id="DSRP01000363">
    <property type="protein sequence ID" value="HGG92346.1"/>
    <property type="molecule type" value="Genomic_DNA"/>
</dbReference>
<evidence type="ECO:0000256" key="5">
    <source>
        <dbReference type="HAMAP-Rule" id="MF_00416"/>
    </source>
</evidence>
<comment type="similarity">
    <text evidence="5">Belongs to the FlgI family.</text>
</comment>
<evidence type="ECO:0000256" key="3">
    <source>
        <dbReference type="ARBA" id="ARBA00022729"/>
    </source>
</evidence>
<comment type="subunit">
    <text evidence="5">The basal body constitutes a major portion of the flagellar organelle and consists of four rings (L,P,S, and M) mounted on a central rod.</text>
</comment>
<dbReference type="Pfam" id="PF02119">
    <property type="entry name" value="FlgI"/>
    <property type="match status" value="1"/>
</dbReference>
<dbReference type="GO" id="GO:0030288">
    <property type="term" value="C:outer membrane-bounded periplasmic space"/>
    <property type="evidence" value="ECO:0007669"/>
    <property type="project" value="InterPro"/>
</dbReference>
<keyword evidence="4 5" id="KW-0975">Bacterial flagellum</keyword>
<dbReference type="AlphaFoldDB" id="A0A7C4AGP8"/>
<dbReference type="PRINTS" id="PR01010">
    <property type="entry name" value="FLGPRINGFLGI"/>
</dbReference>
<gene>
    <name evidence="5" type="primary">flgI</name>
    <name evidence="6" type="ORF">ENR59_05265</name>
</gene>
<dbReference type="GO" id="GO:0071973">
    <property type="term" value="P:bacterial-type flagellum-dependent cell motility"/>
    <property type="evidence" value="ECO:0007669"/>
    <property type="project" value="InterPro"/>
</dbReference>
<organism evidence="6">
    <name type="scientific">Fundidesulfovibrio putealis</name>
    <dbReference type="NCBI Taxonomy" id="270496"/>
    <lineage>
        <taxon>Bacteria</taxon>
        <taxon>Pseudomonadati</taxon>
        <taxon>Thermodesulfobacteriota</taxon>
        <taxon>Desulfovibrionia</taxon>
        <taxon>Desulfovibrionales</taxon>
        <taxon>Desulfovibrionaceae</taxon>
        <taxon>Fundidesulfovibrio</taxon>
    </lineage>
</organism>
<keyword evidence="6" id="KW-0966">Cell projection</keyword>
<evidence type="ECO:0000313" key="6">
    <source>
        <dbReference type="EMBL" id="HGG92346.1"/>
    </source>
</evidence>
<keyword evidence="6" id="KW-0282">Flagellum</keyword>
<evidence type="ECO:0000256" key="1">
    <source>
        <dbReference type="ARBA" id="ARBA00002591"/>
    </source>
</evidence>
<keyword evidence="3 5" id="KW-0732">Signal</keyword>
<name>A0A7C4AGP8_9BACT</name>
<protein>
    <recommendedName>
        <fullName evidence="5">Flagellar P-ring protein</fullName>
    </recommendedName>
    <alternativeName>
        <fullName evidence="5">Basal body P-ring protein</fullName>
    </alternativeName>
</protein>
<proteinExistence type="inferred from homology"/>
<sequence length="370" mass="38687" precursor="true">MRSNRLATIVLTALVLAALATGEGRAARIKDLASFSGVRTNQLVGYGLVVGLGGTGDKRGSDFTIQSIWNMLDKMGVRVDKKTLRPANVAAVMVTCQMASSSRPGSKIDVTVSSLGDASSLLGGVLLMTPLKGVDGEIYALAQGPLAVGGFQASGAAATATKNVTTVASIPGGANVERAIPFEFNQQNDLTINMGTADFSTAMQVAKRINQALGGNVARATDASTVKLDLPEQARGNIVPLMATIENLEITPDNKARVVVDEKTGTVVVGLNVKLTRSAVTHGNLQILIQETAEVSQPLPFAPIGAQTVVTPETNISTSEENRKLRMLEGATLQELVEGLNVLRATPRDLISILKTLRAAGALHAELEVI</sequence>
<feature type="chain" id="PRO_5028549239" description="Flagellar P-ring protein" evidence="5">
    <location>
        <begin position="27"/>
        <end position="370"/>
    </location>
</feature>
<keyword evidence="6" id="KW-0969">Cilium</keyword>
<dbReference type="InterPro" id="IPR001782">
    <property type="entry name" value="Flag_FlgI"/>
</dbReference>
<evidence type="ECO:0000256" key="4">
    <source>
        <dbReference type="ARBA" id="ARBA00023143"/>
    </source>
</evidence>
<dbReference type="PANTHER" id="PTHR30381:SF0">
    <property type="entry name" value="FLAGELLAR P-RING PROTEIN"/>
    <property type="match status" value="1"/>
</dbReference>
<evidence type="ECO:0000256" key="2">
    <source>
        <dbReference type="ARBA" id="ARBA00004117"/>
    </source>
</evidence>
<reference evidence="6" key="1">
    <citation type="journal article" date="2020" name="mSystems">
        <title>Genome- and Community-Level Interaction Insights into Carbon Utilization and Element Cycling Functions of Hydrothermarchaeota in Hydrothermal Sediment.</title>
        <authorList>
            <person name="Zhou Z."/>
            <person name="Liu Y."/>
            <person name="Xu W."/>
            <person name="Pan J."/>
            <person name="Luo Z.H."/>
            <person name="Li M."/>
        </authorList>
    </citation>
    <scope>NUCLEOTIDE SEQUENCE [LARGE SCALE GENOMIC DNA]</scope>
    <source>
        <strain evidence="6">SpSt-413</strain>
    </source>
</reference>
<accession>A0A7C4AGP8</accession>
<comment type="subcellular location">
    <subcellularLocation>
        <location evidence="2 5">Bacterial flagellum basal body</location>
    </subcellularLocation>
</comment>
<comment type="function">
    <text evidence="1 5">Assembles around the rod to form the L-ring and probably protects the motor/basal body from shearing forces during rotation.</text>
</comment>
<dbReference type="PANTHER" id="PTHR30381">
    <property type="entry name" value="FLAGELLAR P-RING PERIPLASMIC PROTEIN FLGI"/>
    <property type="match status" value="1"/>
</dbReference>
<comment type="caution">
    <text evidence="6">The sequence shown here is derived from an EMBL/GenBank/DDBJ whole genome shotgun (WGS) entry which is preliminary data.</text>
</comment>
<feature type="signal peptide" evidence="5">
    <location>
        <begin position="1"/>
        <end position="26"/>
    </location>
</feature>
<dbReference type="HAMAP" id="MF_00416">
    <property type="entry name" value="FlgI"/>
    <property type="match status" value="1"/>
</dbReference>
<dbReference type="GO" id="GO:0005198">
    <property type="term" value="F:structural molecule activity"/>
    <property type="evidence" value="ECO:0007669"/>
    <property type="project" value="InterPro"/>
</dbReference>
<dbReference type="NCBIfam" id="NF003676">
    <property type="entry name" value="PRK05303.1"/>
    <property type="match status" value="1"/>
</dbReference>